<sequence>MNSLHSSAPCRVEDVEEAVEAKFGQNFMYSSAPARLYFPHPAAETNNTKGVQEALKRFPTVLDVGDETGLLLPTELAVSNIPEAGLGRFIKVDVKKGEMVRVQNVGVGSLLAFGDMEELKDYMEEEGVDVQHMEWFGHAGPQDNEETKGLLLLNDPPCYCNHGSAEDATMMTVYTGGQ</sequence>
<comment type="caution">
    <text evidence="1">The sequence shown here is derived from an EMBL/GenBank/DDBJ whole genome shotgun (WGS) entry which is preliminary data.</text>
</comment>
<proteinExistence type="predicted"/>
<gene>
    <name evidence="1" type="ORF">KIPB_014801</name>
</gene>
<name>A0A391NU50_9EUKA</name>
<keyword evidence="2" id="KW-1185">Reference proteome</keyword>
<dbReference type="AlphaFoldDB" id="A0A391NU50"/>
<feature type="non-terminal residue" evidence="1">
    <location>
        <position position="178"/>
    </location>
</feature>
<dbReference type="Proteomes" id="UP000265618">
    <property type="component" value="Unassembled WGS sequence"/>
</dbReference>
<accession>A0A391NU50</accession>
<organism evidence="1 2">
    <name type="scientific">Kipferlia bialata</name>
    <dbReference type="NCBI Taxonomy" id="797122"/>
    <lineage>
        <taxon>Eukaryota</taxon>
        <taxon>Metamonada</taxon>
        <taxon>Carpediemonas-like organisms</taxon>
        <taxon>Kipferlia</taxon>
    </lineage>
</organism>
<reference evidence="1 2" key="1">
    <citation type="journal article" date="2018" name="PLoS ONE">
        <title>The draft genome of Kipferlia bialata reveals reductive genome evolution in fornicate parasites.</title>
        <authorList>
            <person name="Tanifuji G."/>
            <person name="Takabayashi S."/>
            <person name="Kume K."/>
            <person name="Takagi M."/>
            <person name="Nakayama T."/>
            <person name="Kamikawa R."/>
            <person name="Inagaki Y."/>
            <person name="Hashimoto T."/>
        </authorList>
    </citation>
    <scope>NUCLEOTIDE SEQUENCE [LARGE SCALE GENOMIC DNA]</scope>
    <source>
        <strain evidence="1">NY0173</strain>
    </source>
</reference>
<evidence type="ECO:0000313" key="1">
    <source>
        <dbReference type="EMBL" id="GCA64607.1"/>
    </source>
</evidence>
<evidence type="ECO:0000313" key="2">
    <source>
        <dbReference type="Proteomes" id="UP000265618"/>
    </source>
</evidence>
<protein>
    <submittedName>
        <fullName evidence="1">Uncharacterized protein</fullName>
    </submittedName>
</protein>
<dbReference type="EMBL" id="BDIP01007850">
    <property type="protein sequence ID" value="GCA64607.1"/>
    <property type="molecule type" value="Genomic_DNA"/>
</dbReference>